<evidence type="ECO:0000313" key="2">
    <source>
        <dbReference type="Proteomes" id="UP000797356"/>
    </source>
</evidence>
<name>A0A8K0ILC8_COCNU</name>
<keyword evidence="2" id="KW-1185">Reference proteome</keyword>
<comment type="caution">
    <text evidence="1">The sequence shown here is derived from an EMBL/GenBank/DDBJ whole genome shotgun (WGS) entry which is preliminary data.</text>
</comment>
<protein>
    <submittedName>
        <fullName evidence="1">Uncharacterized protein</fullName>
    </submittedName>
</protein>
<dbReference type="Proteomes" id="UP000797356">
    <property type="component" value="Chromosome 10"/>
</dbReference>
<organism evidence="1 2">
    <name type="scientific">Cocos nucifera</name>
    <name type="common">Coconut palm</name>
    <dbReference type="NCBI Taxonomy" id="13894"/>
    <lineage>
        <taxon>Eukaryota</taxon>
        <taxon>Viridiplantae</taxon>
        <taxon>Streptophyta</taxon>
        <taxon>Embryophyta</taxon>
        <taxon>Tracheophyta</taxon>
        <taxon>Spermatophyta</taxon>
        <taxon>Magnoliopsida</taxon>
        <taxon>Liliopsida</taxon>
        <taxon>Arecaceae</taxon>
        <taxon>Arecoideae</taxon>
        <taxon>Cocoseae</taxon>
        <taxon>Attaleinae</taxon>
        <taxon>Cocos</taxon>
    </lineage>
</organism>
<sequence>MDPPSLVSQVSVLEMWQFLMVGVPPSGPKVGRMAPGPEVVAVGNWKASLDESTVTEQSDGSRGGESGGIRLPSMDWVWKNGLSVGISKFIGYGDGYLFFLSD</sequence>
<reference evidence="1" key="1">
    <citation type="journal article" date="2017" name="Gigascience">
        <title>The genome draft of coconut (Cocos nucifera).</title>
        <authorList>
            <person name="Xiao Y."/>
            <person name="Xu P."/>
            <person name="Fan H."/>
            <person name="Baudouin L."/>
            <person name="Xia W."/>
            <person name="Bocs S."/>
            <person name="Xu J."/>
            <person name="Li Q."/>
            <person name="Guo A."/>
            <person name="Zhou L."/>
            <person name="Li J."/>
            <person name="Wu Y."/>
            <person name="Ma Z."/>
            <person name="Armero A."/>
            <person name="Issali A.E."/>
            <person name="Liu N."/>
            <person name="Peng M."/>
            <person name="Yang Y."/>
        </authorList>
    </citation>
    <scope>NUCLEOTIDE SEQUENCE</scope>
    <source>
        <tissue evidence="1">Spear leaf of Hainan Tall coconut</tissue>
    </source>
</reference>
<proteinExistence type="predicted"/>
<reference evidence="1" key="2">
    <citation type="submission" date="2019-07" db="EMBL/GenBank/DDBJ databases">
        <authorList>
            <person name="Yang Y."/>
            <person name="Bocs S."/>
            <person name="Baudouin L."/>
        </authorList>
    </citation>
    <scope>NUCLEOTIDE SEQUENCE</scope>
    <source>
        <tissue evidence="1">Spear leaf of Hainan Tall coconut</tissue>
    </source>
</reference>
<evidence type="ECO:0000313" key="1">
    <source>
        <dbReference type="EMBL" id="KAG1362331.1"/>
    </source>
</evidence>
<dbReference type="AlphaFoldDB" id="A0A8K0ILC8"/>
<gene>
    <name evidence="1" type="ORF">COCNU_10G005500</name>
</gene>
<accession>A0A8K0ILC8</accession>
<dbReference type="EMBL" id="CM017881">
    <property type="protein sequence ID" value="KAG1362331.1"/>
    <property type="molecule type" value="Genomic_DNA"/>
</dbReference>